<sequence length="73" mass="8235">MYVGEEARRYEVPVKSLAKPSVQELLTRRRRRTSLDSPKIVGPLSIPCSVESFDRLVFPVGPVINPNVVIRKS</sequence>
<gene>
    <name evidence="2" type="ORF">LITE_LOCUS44349</name>
</gene>
<keyword evidence="3" id="KW-1185">Reference proteome</keyword>
<name>A0AAV0QR23_9ROSI</name>
<comment type="similarity">
    <text evidence="1">Belongs to the ARG7 family.</text>
</comment>
<dbReference type="EMBL" id="CAMGYJ010000010">
    <property type="protein sequence ID" value="CAI0547396.1"/>
    <property type="molecule type" value="Genomic_DNA"/>
</dbReference>
<dbReference type="Pfam" id="PF02519">
    <property type="entry name" value="Auxin_inducible"/>
    <property type="match status" value="1"/>
</dbReference>
<dbReference type="InterPro" id="IPR003676">
    <property type="entry name" value="SAUR_fam"/>
</dbReference>
<comment type="caution">
    <text evidence="2">The sequence shown here is derived from an EMBL/GenBank/DDBJ whole genome shotgun (WGS) entry which is preliminary data.</text>
</comment>
<dbReference type="GO" id="GO:0009733">
    <property type="term" value="P:response to auxin"/>
    <property type="evidence" value="ECO:0007669"/>
    <property type="project" value="InterPro"/>
</dbReference>
<accession>A0AAV0QR23</accession>
<evidence type="ECO:0000313" key="2">
    <source>
        <dbReference type="EMBL" id="CAI0547396.1"/>
    </source>
</evidence>
<reference evidence="2" key="1">
    <citation type="submission" date="2022-08" db="EMBL/GenBank/DDBJ databases">
        <authorList>
            <person name="Gutierrez-Valencia J."/>
        </authorList>
    </citation>
    <scope>NUCLEOTIDE SEQUENCE</scope>
</reference>
<protein>
    <submittedName>
        <fullName evidence="2">Uncharacterized protein</fullName>
    </submittedName>
</protein>
<dbReference type="AlphaFoldDB" id="A0AAV0QR23"/>
<dbReference type="Proteomes" id="UP001154282">
    <property type="component" value="Unassembled WGS sequence"/>
</dbReference>
<proteinExistence type="inferred from homology"/>
<evidence type="ECO:0000256" key="1">
    <source>
        <dbReference type="ARBA" id="ARBA00006974"/>
    </source>
</evidence>
<evidence type="ECO:0000313" key="3">
    <source>
        <dbReference type="Proteomes" id="UP001154282"/>
    </source>
</evidence>
<organism evidence="2 3">
    <name type="scientific">Linum tenue</name>
    <dbReference type="NCBI Taxonomy" id="586396"/>
    <lineage>
        <taxon>Eukaryota</taxon>
        <taxon>Viridiplantae</taxon>
        <taxon>Streptophyta</taxon>
        <taxon>Embryophyta</taxon>
        <taxon>Tracheophyta</taxon>
        <taxon>Spermatophyta</taxon>
        <taxon>Magnoliopsida</taxon>
        <taxon>eudicotyledons</taxon>
        <taxon>Gunneridae</taxon>
        <taxon>Pentapetalae</taxon>
        <taxon>rosids</taxon>
        <taxon>fabids</taxon>
        <taxon>Malpighiales</taxon>
        <taxon>Linaceae</taxon>
        <taxon>Linum</taxon>
    </lineage>
</organism>